<evidence type="ECO:0000256" key="1">
    <source>
        <dbReference type="ARBA" id="ARBA00022603"/>
    </source>
</evidence>
<feature type="domain" description="Histidine-specific methyltransferase SAM-dependent" evidence="4">
    <location>
        <begin position="38"/>
        <end position="336"/>
    </location>
</feature>
<dbReference type="RefSeq" id="WP_245774478.1">
    <property type="nucleotide sequence ID" value="NZ_FOTW01000035.1"/>
</dbReference>
<evidence type="ECO:0000256" key="2">
    <source>
        <dbReference type="ARBA" id="ARBA00022679"/>
    </source>
</evidence>
<dbReference type="PANTHER" id="PTHR43397">
    <property type="entry name" value="ERGOTHIONEINE BIOSYNTHESIS PROTEIN 1"/>
    <property type="match status" value="1"/>
</dbReference>
<keyword evidence="1 5" id="KW-0489">Methyltransferase</keyword>
<dbReference type="InterPro" id="IPR017804">
    <property type="entry name" value="MeTrfase_EgtD-like"/>
</dbReference>
<dbReference type="AlphaFoldDB" id="A0A1I4TZK1"/>
<dbReference type="InterPro" id="IPR051128">
    <property type="entry name" value="EgtD_Methyltrsf_superfamily"/>
</dbReference>
<dbReference type="InterPro" id="IPR019257">
    <property type="entry name" value="MeTrfase_dom"/>
</dbReference>
<dbReference type="SUPFAM" id="SSF53335">
    <property type="entry name" value="S-adenosyl-L-methionine-dependent methyltransferases"/>
    <property type="match status" value="1"/>
</dbReference>
<dbReference type="STRING" id="758825.SAMN02982985_05425"/>
<dbReference type="GO" id="GO:0032259">
    <property type="term" value="P:methylation"/>
    <property type="evidence" value="ECO:0007669"/>
    <property type="project" value="UniProtKB-KW"/>
</dbReference>
<dbReference type="NCBIfam" id="TIGR03438">
    <property type="entry name" value="egtD_ergothio"/>
    <property type="match status" value="1"/>
</dbReference>
<name>A0A1I4TZK1_9BURK</name>
<evidence type="ECO:0000259" key="4">
    <source>
        <dbReference type="Pfam" id="PF10017"/>
    </source>
</evidence>
<evidence type="ECO:0000313" key="6">
    <source>
        <dbReference type="Proteomes" id="UP000199470"/>
    </source>
</evidence>
<dbReference type="Gene3D" id="3.40.50.150">
    <property type="entry name" value="Vaccinia Virus protein VP39"/>
    <property type="match status" value="1"/>
</dbReference>
<feature type="region of interest" description="Disordered" evidence="3">
    <location>
        <begin position="1"/>
        <end position="26"/>
    </location>
</feature>
<evidence type="ECO:0000256" key="3">
    <source>
        <dbReference type="SAM" id="MobiDB-lite"/>
    </source>
</evidence>
<gene>
    <name evidence="5" type="ORF">SAMN02982985_05425</name>
</gene>
<accession>A0A1I4TZK1</accession>
<evidence type="ECO:0000313" key="5">
    <source>
        <dbReference type="EMBL" id="SFM82238.1"/>
    </source>
</evidence>
<keyword evidence="2 5" id="KW-0808">Transferase</keyword>
<organism evidence="5 6">
    <name type="scientific">Rugamonas rubra</name>
    <dbReference type="NCBI Taxonomy" id="758825"/>
    <lineage>
        <taxon>Bacteria</taxon>
        <taxon>Pseudomonadati</taxon>
        <taxon>Pseudomonadota</taxon>
        <taxon>Betaproteobacteria</taxon>
        <taxon>Burkholderiales</taxon>
        <taxon>Oxalobacteraceae</taxon>
        <taxon>Telluria group</taxon>
        <taxon>Rugamonas</taxon>
    </lineage>
</organism>
<dbReference type="EMBL" id="FOTW01000035">
    <property type="protein sequence ID" value="SFM82238.1"/>
    <property type="molecule type" value="Genomic_DNA"/>
</dbReference>
<proteinExistence type="predicted"/>
<sequence length="341" mass="36750">MPMSLRMTQPASPSAPEEAPRPAAPLLRPAHGDADLIAEIAAGLLAPAAHCSPKFFYDGLGSKLFEAICELPEYYPTRTEAAIFARHGADMAAAIGSGGTLIDLGAGNCAKAASLFPLLQPAQYVPVDISRDFLVEAVERLQQRFPQIAMTALGLDFSAGFALPASVRAERRLFFYPGSSIGNFAPEQAVAFLRGLRRNIGAGTGGGLLIGVDLVKDSAVLDAAYDDALGVTAAFNLNLLRHLNRLIGADFDVAQWRHRAFYNVDAGRIEMHLEARAAQTVHWQGGRREFAEGERIHTEDSYKYTRQGFVGLLERAGFASRAVWTDPAGWFAVIHADVLAD</sequence>
<dbReference type="PANTHER" id="PTHR43397:SF1">
    <property type="entry name" value="ERGOTHIONEINE BIOSYNTHESIS PROTEIN 1"/>
    <property type="match status" value="1"/>
</dbReference>
<keyword evidence="6" id="KW-1185">Reference proteome</keyword>
<dbReference type="Proteomes" id="UP000199470">
    <property type="component" value="Unassembled WGS sequence"/>
</dbReference>
<dbReference type="Pfam" id="PF10017">
    <property type="entry name" value="Methyltransf_33"/>
    <property type="match status" value="1"/>
</dbReference>
<reference evidence="5 6" key="1">
    <citation type="submission" date="2016-10" db="EMBL/GenBank/DDBJ databases">
        <authorList>
            <person name="de Groot N.N."/>
        </authorList>
    </citation>
    <scope>NUCLEOTIDE SEQUENCE [LARGE SCALE GENOMIC DNA]</scope>
    <source>
        <strain evidence="5 6">ATCC 43154</strain>
    </source>
</reference>
<dbReference type="GO" id="GO:0008168">
    <property type="term" value="F:methyltransferase activity"/>
    <property type="evidence" value="ECO:0007669"/>
    <property type="project" value="UniProtKB-KW"/>
</dbReference>
<protein>
    <submittedName>
        <fullName evidence="5">Dimethylhistidine N-methyltransferase</fullName>
    </submittedName>
</protein>
<dbReference type="InterPro" id="IPR029063">
    <property type="entry name" value="SAM-dependent_MTases_sf"/>
</dbReference>
<dbReference type="InterPro" id="IPR035094">
    <property type="entry name" value="EgtD"/>
</dbReference>
<dbReference type="PIRSF" id="PIRSF018005">
    <property type="entry name" value="UCP018005"/>
    <property type="match status" value="1"/>
</dbReference>